<keyword evidence="7 13" id="KW-0548">Nucleotidyltransferase</keyword>
<protein>
    <recommendedName>
        <fullName evidence="13">Phosphatidate cytidylyltransferase</fullName>
        <ecNumber evidence="13">2.7.7.41</ecNumber>
    </recommendedName>
</protein>
<feature type="region of interest" description="Disordered" evidence="14">
    <location>
        <begin position="135"/>
        <end position="176"/>
    </location>
</feature>
<gene>
    <name evidence="16" type="ORF">P43SY_001351</name>
</gene>
<keyword evidence="8 15" id="KW-1133">Transmembrane helix</keyword>
<keyword evidence="4" id="KW-0444">Lipid biosynthesis</keyword>
<keyword evidence="17" id="KW-1185">Reference proteome</keyword>
<sequence length="620" mass="66734">MRARAFTRAGSAVAKDILIGENPVLKRGARKTALAIWKRAVDSCDRAVIGCVVPCALQVQWTLTERLSVTLCTVRTAGAGLARDGALVGGMGASSGTAYTPAGVRRAESVSSLEASAFTTRSIDEQSEPAILEDQSSMRELPPEAAAEPAAGDGGDDKPDENADAGTGTGTDGHGGASRTIAIAGCRLRLSNAVQRVVSAAILAPLITYFLWRSPVFATTTVCSVVVSVATFEYAWLAHRIHTRFVVQFERYEASLQPRESNSSSTGSMSSQSNGPTRSSDEDRQVPTEAIQEETVAFRGKQCAVSDLARRRGCGNEWLVGAVLSAVGTALSSGMLAFVMSQHEFLNVDFGGFRLYYSVISSFAAWFCACFTPDWQYAAIVLVQKEVFTLLTLYSMRCPINNFHCDDAVNPSTFLLCGVLAVTCLRVLAARRALHLVLQLSLDILGFAYIIGTLFFIVSFVDLDREATYRKLVVALLYVVWAADSGAYVVGKIFDACRYRRLHPLAPHLSPQKDYEGTLFAVLFGVGAMFISANLLHINGTIAEKLLFAAVAVVVGRVGDLFESLLKRAALVKDSGMLIPGHGGILDRIDALMFASIVFSRYFGAIVFPDNIGGQWGDEH</sequence>
<dbReference type="PANTHER" id="PTHR46382:SF1">
    <property type="entry name" value="PHOSPHATIDATE CYTIDYLYLTRANSFERASE"/>
    <property type="match status" value="1"/>
</dbReference>
<dbReference type="GO" id="GO:0005886">
    <property type="term" value="C:plasma membrane"/>
    <property type="evidence" value="ECO:0007669"/>
    <property type="project" value="UniProtKB-SubCell"/>
</dbReference>
<reference evidence="16" key="1">
    <citation type="submission" date="2021-12" db="EMBL/GenBank/DDBJ databases">
        <title>Prjna785345.</title>
        <authorList>
            <person name="Rujirawat T."/>
            <person name="Krajaejun T."/>
        </authorList>
    </citation>
    <scope>NUCLEOTIDE SEQUENCE</scope>
    <source>
        <strain evidence="16">Pi057C3</strain>
    </source>
</reference>
<keyword evidence="6 13" id="KW-0812">Transmembrane</keyword>
<proteinExistence type="inferred from homology"/>
<evidence type="ECO:0000313" key="17">
    <source>
        <dbReference type="Proteomes" id="UP001209570"/>
    </source>
</evidence>
<feature type="transmembrane region" description="Helical" evidence="15">
    <location>
        <begin position="318"/>
        <end position="341"/>
    </location>
</feature>
<organism evidence="16 17">
    <name type="scientific">Pythium insidiosum</name>
    <name type="common">Pythiosis disease agent</name>
    <dbReference type="NCBI Taxonomy" id="114742"/>
    <lineage>
        <taxon>Eukaryota</taxon>
        <taxon>Sar</taxon>
        <taxon>Stramenopiles</taxon>
        <taxon>Oomycota</taxon>
        <taxon>Peronosporomycetes</taxon>
        <taxon>Pythiales</taxon>
        <taxon>Pythiaceae</taxon>
        <taxon>Pythium</taxon>
    </lineage>
</organism>
<dbReference type="EC" id="2.7.7.41" evidence="13"/>
<evidence type="ECO:0000256" key="11">
    <source>
        <dbReference type="ARBA" id="ARBA00023209"/>
    </source>
</evidence>
<dbReference type="InterPro" id="IPR000374">
    <property type="entry name" value="PC_trans"/>
</dbReference>
<dbReference type="Proteomes" id="UP001209570">
    <property type="component" value="Unassembled WGS sequence"/>
</dbReference>
<evidence type="ECO:0000256" key="15">
    <source>
        <dbReference type="SAM" id="Phobius"/>
    </source>
</evidence>
<feature type="transmembrane region" description="Helical" evidence="15">
    <location>
        <begin position="353"/>
        <end position="371"/>
    </location>
</feature>
<comment type="pathway">
    <text evidence="13">Phospholipid metabolism; CDP-diacylglycerol biosynthesis; CDP-diacylglycerol from sn-glycerol 3-phosphate: step 3/3.</text>
</comment>
<evidence type="ECO:0000256" key="7">
    <source>
        <dbReference type="ARBA" id="ARBA00022695"/>
    </source>
</evidence>
<feature type="compositionally biased region" description="Gly residues" evidence="14">
    <location>
        <begin position="167"/>
        <end position="176"/>
    </location>
</feature>
<evidence type="ECO:0000256" key="1">
    <source>
        <dbReference type="ARBA" id="ARBA00004651"/>
    </source>
</evidence>
<comment type="subcellular location">
    <subcellularLocation>
        <location evidence="1">Cell membrane</location>
        <topology evidence="1">Multi-pass membrane protein</topology>
    </subcellularLocation>
</comment>
<dbReference type="AlphaFoldDB" id="A0AAD5LNU0"/>
<evidence type="ECO:0000256" key="4">
    <source>
        <dbReference type="ARBA" id="ARBA00022516"/>
    </source>
</evidence>
<feature type="transmembrane region" description="Helical" evidence="15">
    <location>
        <begin position="440"/>
        <end position="461"/>
    </location>
</feature>
<evidence type="ECO:0000256" key="14">
    <source>
        <dbReference type="SAM" id="MobiDB-lite"/>
    </source>
</evidence>
<evidence type="ECO:0000256" key="9">
    <source>
        <dbReference type="ARBA" id="ARBA00023098"/>
    </source>
</evidence>
<comment type="caution">
    <text evidence="16">The sequence shown here is derived from an EMBL/GenBank/DDBJ whole genome shotgun (WGS) entry which is preliminary data.</text>
</comment>
<feature type="transmembrane region" description="Helical" evidence="15">
    <location>
        <begin position="218"/>
        <end position="237"/>
    </location>
</feature>
<evidence type="ECO:0000256" key="2">
    <source>
        <dbReference type="ARBA" id="ARBA00010185"/>
    </source>
</evidence>
<feature type="transmembrane region" description="Helical" evidence="15">
    <location>
        <begin position="473"/>
        <end position="494"/>
    </location>
</feature>
<feature type="transmembrane region" description="Helical" evidence="15">
    <location>
        <begin position="408"/>
        <end position="428"/>
    </location>
</feature>
<dbReference type="GO" id="GO:0004605">
    <property type="term" value="F:phosphatidate cytidylyltransferase activity"/>
    <property type="evidence" value="ECO:0007669"/>
    <property type="project" value="UniProtKB-EC"/>
</dbReference>
<evidence type="ECO:0000313" key="16">
    <source>
        <dbReference type="EMBL" id="KAJ0405146.1"/>
    </source>
</evidence>
<name>A0AAD5LNU0_PYTIN</name>
<keyword evidence="12" id="KW-1208">Phospholipid metabolism</keyword>
<accession>A0AAD5LNU0</accession>
<comment type="catalytic activity">
    <reaction evidence="13">
        <text>a 1,2-diacyl-sn-glycero-3-phosphate + CTP + H(+) = a CDP-1,2-diacyl-sn-glycerol + diphosphate</text>
        <dbReference type="Rhea" id="RHEA:16229"/>
        <dbReference type="ChEBI" id="CHEBI:15378"/>
        <dbReference type="ChEBI" id="CHEBI:33019"/>
        <dbReference type="ChEBI" id="CHEBI:37563"/>
        <dbReference type="ChEBI" id="CHEBI:58332"/>
        <dbReference type="ChEBI" id="CHEBI:58608"/>
        <dbReference type="EC" id="2.7.7.41"/>
    </reaction>
</comment>
<feature type="region of interest" description="Disordered" evidence="14">
    <location>
        <begin position="258"/>
        <end position="286"/>
    </location>
</feature>
<keyword evidence="10 15" id="KW-0472">Membrane</keyword>
<feature type="transmembrane region" description="Helical" evidence="15">
    <location>
        <begin position="193"/>
        <end position="212"/>
    </location>
</feature>
<evidence type="ECO:0000256" key="5">
    <source>
        <dbReference type="ARBA" id="ARBA00022679"/>
    </source>
</evidence>
<dbReference type="Pfam" id="PF01148">
    <property type="entry name" value="CTP_transf_1"/>
    <property type="match status" value="1"/>
</dbReference>
<keyword evidence="9" id="KW-0443">Lipid metabolism</keyword>
<evidence type="ECO:0000256" key="8">
    <source>
        <dbReference type="ARBA" id="ARBA00022989"/>
    </source>
</evidence>
<dbReference type="PROSITE" id="PS01315">
    <property type="entry name" value="CDS"/>
    <property type="match status" value="1"/>
</dbReference>
<keyword evidence="11" id="KW-0594">Phospholipid biosynthesis</keyword>
<evidence type="ECO:0000256" key="12">
    <source>
        <dbReference type="ARBA" id="ARBA00023264"/>
    </source>
</evidence>
<comment type="similarity">
    <text evidence="2 13">Belongs to the CDS family.</text>
</comment>
<dbReference type="EMBL" id="JAKCXM010000049">
    <property type="protein sequence ID" value="KAJ0405146.1"/>
    <property type="molecule type" value="Genomic_DNA"/>
</dbReference>
<evidence type="ECO:0000256" key="10">
    <source>
        <dbReference type="ARBA" id="ARBA00023136"/>
    </source>
</evidence>
<evidence type="ECO:0000256" key="3">
    <source>
        <dbReference type="ARBA" id="ARBA00022475"/>
    </source>
</evidence>
<feature type="compositionally biased region" description="Low complexity" evidence="14">
    <location>
        <begin position="261"/>
        <end position="273"/>
    </location>
</feature>
<keyword evidence="3" id="KW-1003">Cell membrane</keyword>
<keyword evidence="5 13" id="KW-0808">Transferase</keyword>
<dbReference type="PANTHER" id="PTHR46382">
    <property type="entry name" value="PHOSPHATIDATE CYTIDYLYLTRANSFERASE"/>
    <property type="match status" value="1"/>
</dbReference>
<evidence type="ECO:0000256" key="6">
    <source>
        <dbReference type="ARBA" id="ARBA00022692"/>
    </source>
</evidence>
<dbReference type="GO" id="GO:0016024">
    <property type="term" value="P:CDP-diacylglycerol biosynthetic process"/>
    <property type="evidence" value="ECO:0007669"/>
    <property type="project" value="TreeGrafter"/>
</dbReference>
<evidence type="ECO:0000256" key="13">
    <source>
        <dbReference type="RuleBase" id="RU003938"/>
    </source>
</evidence>
<feature type="transmembrane region" description="Helical" evidence="15">
    <location>
        <begin position="515"/>
        <end position="536"/>
    </location>
</feature>